<sequence>MKTLIQSLALALTLGFVSTAASFAETNPGGRQAAVATYKTGIYTSIDGKLNIALDKATGGAVDICLKNPDGSIAFNKHLGKGESKSRIRLNLSDLPDGVYKVEITNGVDVTSQSVTLSTQKPTTPSRLVAIN</sequence>
<comment type="caution">
    <text evidence="2">The sequence shown here is derived from an EMBL/GenBank/DDBJ whole genome shotgun (WGS) entry which is preliminary data.</text>
</comment>
<gene>
    <name evidence="2" type="ORF">GK091_20075</name>
</gene>
<protein>
    <recommendedName>
        <fullName evidence="4">Secretion system C-terminal sorting domain-containing protein</fullName>
    </recommendedName>
</protein>
<reference evidence="2 3" key="1">
    <citation type="submission" date="2020-02" db="EMBL/GenBank/DDBJ databases">
        <title>Draft genome sequence of two Spirosoma agri KCTC 52727 and Spirosoma terrae KCTC 52035.</title>
        <authorList>
            <person name="Rojas J."/>
            <person name="Ambika Manirajan B."/>
            <person name="Ratering S."/>
            <person name="Suarez C."/>
            <person name="Schnell S."/>
        </authorList>
    </citation>
    <scope>NUCLEOTIDE SEQUENCE [LARGE SCALE GENOMIC DNA]</scope>
    <source>
        <strain evidence="2 3">KCTC 52727</strain>
    </source>
</reference>
<feature type="chain" id="PRO_5026746618" description="Secretion system C-terminal sorting domain-containing protein" evidence="1">
    <location>
        <begin position="24"/>
        <end position="132"/>
    </location>
</feature>
<dbReference type="Proteomes" id="UP000477386">
    <property type="component" value="Unassembled WGS sequence"/>
</dbReference>
<evidence type="ECO:0000313" key="2">
    <source>
        <dbReference type="EMBL" id="NEU69195.1"/>
    </source>
</evidence>
<dbReference type="AlphaFoldDB" id="A0A6M0INR1"/>
<accession>A0A6M0INR1</accession>
<evidence type="ECO:0008006" key="4">
    <source>
        <dbReference type="Google" id="ProtNLM"/>
    </source>
</evidence>
<proteinExistence type="predicted"/>
<name>A0A6M0INR1_9BACT</name>
<organism evidence="2 3">
    <name type="scientific">Spirosoma agri</name>
    <dbReference type="NCBI Taxonomy" id="1987381"/>
    <lineage>
        <taxon>Bacteria</taxon>
        <taxon>Pseudomonadati</taxon>
        <taxon>Bacteroidota</taxon>
        <taxon>Cytophagia</taxon>
        <taxon>Cytophagales</taxon>
        <taxon>Cytophagaceae</taxon>
        <taxon>Spirosoma</taxon>
    </lineage>
</organism>
<keyword evidence="1" id="KW-0732">Signal</keyword>
<dbReference type="RefSeq" id="WP_164041670.1">
    <property type="nucleotide sequence ID" value="NZ_JAAGNZ010000002.1"/>
</dbReference>
<keyword evidence="3" id="KW-1185">Reference proteome</keyword>
<evidence type="ECO:0000313" key="3">
    <source>
        <dbReference type="Proteomes" id="UP000477386"/>
    </source>
</evidence>
<evidence type="ECO:0000256" key="1">
    <source>
        <dbReference type="SAM" id="SignalP"/>
    </source>
</evidence>
<dbReference type="EMBL" id="JAAGNZ010000002">
    <property type="protein sequence ID" value="NEU69195.1"/>
    <property type="molecule type" value="Genomic_DNA"/>
</dbReference>
<feature type="signal peptide" evidence="1">
    <location>
        <begin position="1"/>
        <end position="23"/>
    </location>
</feature>